<feature type="domain" description="RNA polymerase sigma factor 70 region 4 type 2" evidence="6">
    <location>
        <begin position="201"/>
        <end position="253"/>
    </location>
</feature>
<dbReference type="InterPro" id="IPR014284">
    <property type="entry name" value="RNA_pol_sigma-70_dom"/>
</dbReference>
<protein>
    <submittedName>
        <fullName evidence="7">RNA polymerase sigma factor, sigma-70 family</fullName>
    </submittedName>
</protein>
<dbReference type="InterPro" id="IPR036388">
    <property type="entry name" value="WH-like_DNA-bd_sf"/>
</dbReference>
<name>A0A1G7MCC1_9GAMM</name>
<dbReference type="PANTHER" id="PTHR43133">
    <property type="entry name" value="RNA POLYMERASE ECF-TYPE SIGMA FACTO"/>
    <property type="match status" value="1"/>
</dbReference>
<dbReference type="InterPro" id="IPR013325">
    <property type="entry name" value="RNA_pol_sigma_r2"/>
</dbReference>
<evidence type="ECO:0000256" key="2">
    <source>
        <dbReference type="ARBA" id="ARBA00023015"/>
    </source>
</evidence>
<keyword evidence="4" id="KW-0804">Transcription</keyword>
<dbReference type="Gene3D" id="1.10.10.10">
    <property type="entry name" value="Winged helix-like DNA-binding domain superfamily/Winged helix DNA-binding domain"/>
    <property type="match status" value="1"/>
</dbReference>
<reference evidence="7 8" key="1">
    <citation type="submission" date="2016-10" db="EMBL/GenBank/DDBJ databases">
        <authorList>
            <person name="de Groot N.N."/>
        </authorList>
    </citation>
    <scope>NUCLEOTIDE SEQUENCE [LARGE SCALE GENOMIC DNA]</scope>
    <source>
        <strain evidence="7 8">LMG 25475</strain>
    </source>
</reference>
<dbReference type="SUPFAM" id="SSF88659">
    <property type="entry name" value="Sigma3 and sigma4 domains of RNA polymerase sigma factors"/>
    <property type="match status" value="1"/>
</dbReference>
<sequence length="260" mass="29180">MRAGHGVKERQDIQQKSALTIGSLRRLKSVHLPIKTDECGKTRTAFTNFSNLSPTLGPGIFHPPVPKPSTPSYNRDQFLSALAHAKGVSVSSAQPPSPLQSVATLYRDHHGWLHGWLRKRLGDREQAADIAQDTFLRLLLGGRLPSLDESRSYLAQIARNLVIDQWRRQRIERAYLDSIAHLPEPESPSLETRAMVIETLLQIDAMLDAMPAKVREAFLLSQFEGLTYPQVAERLQVSVSSVQKYMQRAISACYQVLYAE</sequence>
<evidence type="ECO:0000313" key="7">
    <source>
        <dbReference type="EMBL" id="SDF59296.1"/>
    </source>
</evidence>
<comment type="similarity">
    <text evidence="1">Belongs to the sigma-70 factor family. ECF subfamily.</text>
</comment>
<evidence type="ECO:0000313" key="8">
    <source>
        <dbReference type="Proteomes" id="UP000243378"/>
    </source>
</evidence>
<organism evidence="7 8">
    <name type="scientific">Phytopseudomonas seleniipraecipitans</name>
    <dbReference type="NCBI Taxonomy" id="640205"/>
    <lineage>
        <taxon>Bacteria</taxon>
        <taxon>Pseudomonadati</taxon>
        <taxon>Pseudomonadota</taxon>
        <taxon>Gammaproteobacteria</taxon>
        <taxon>Pseudomonadales</taxon>
        <taxon>Pseudomonadaceae</taxon>
        <taxon>Phytopseudomonas</taxon>
    </lineage>
</organism>
<dbReference type="NCBIfam" id="NF009180">
    <property type="entry name" value="PRK12528.1"/>
    <property type="match status" value="1"/>
</dbReference>
<evidence type="ECO:0000256" key="1">
    <source>
        <dbReference type="ARBA" id="ARBA00010641"/>
    </source>
</evidence>
<dbReference type="InterPro" id="IPR013249">
    <property type="entry name" value="RNA_pol_sigma70_r4_t2"/>
</dbReference>
<dbReference type="Pfam" id="PF08281">
    <property type="entry name" value="Sigma70_r4_2"/>
    <property type="match status" value="1"/>
</dbReference>
<dbReference type="GO" id="GO:0016987">
    <property type="term" value="F:sigma factor activity"/>
    <property type="evidence" value="ECO:0007669"/>
    <property type="project" value="UniProtKB-KW"/>
</dbReference>
<keyword evidence="2" id="KW-0805">Transcription regulation</keyword>
<evidence type="ECO:0000256" key="3">
    <source>
        <dbReference type="ARBA" id="ARBA00023082"/>
    </source>
</evidence>
<evidence type="ECO:0000259" key="6">
    <source>
        <dbReference type="Pfam" id="PF08281"/>
    </source>
</evidence>
<dbReference type="InterPro" id="IPR039425">
    <property type="entry name" value="RNA_pol_sigma-70-like"/>
</dbReference>
<dbReference type="GO" id="GO:0003677">
    <property type="term" value="F:DNA binding"/>
    <property type="evidence" value="ECO:0007669"/>
    <property type="project" value="InterPro"/>
</dbReference>
<feature type="domain" description="RNA polymerase sigma-70 region 2" evidence="5">
    <location>
        <begin position="105"/>
        <end position="170"/>
    </location>
</feature>
<dbReference type="CDD" id="cd06171">
    <property type="entry name" value="Sigma70_r4"/>
    <property type="match status" value="1"/>
</dbReference>
<dbReference type="AlphaFoldDB" id="A0A1G7MCC1"/>
<proteinExistence type="inferred from homology"/>
<dbReference type="GO" id="GO:0006352">
    <property type="term" value="P:DNA-templated transcription initiation"/>
    <property type="evidence" value="ECO:0007669"/>
    <property type="project" value="InterPro"/>
</dbReference>
<accession>A0A1G7MCC1</accession>
<dbReference type="NCBIfam" id="TIGR02937">
    <property type="entry name" value="sigma70-ECF"/>
    <property type="match status" value="1"/>
</dbReference>
<dbReference type="Pfam" id="PF04542">
    <property type="entry name" value="Sigma70_r2"/>
    <property type="match status" value="1"/>
</dbReference>
<dbReference type="Gene3D" id="1.10.1740.10">
    <property type="match status" value="1"/>
</dbReference>
<dbReference type="SUPFAM" id="SSF88946">
    <property type="entry name" value="Sigma2 domain of RNA polymerase sigma factors"/>
    <property type="match status" value="1"/>
</dbReference>
<evidence type="ECO:0000256" key="4">
    <source>
        <dbReference type="ARBA" id="ARBA00023163"/>
    </source>
</evidence>
<keyword evidence="3" id="KW-0731">Sigma factor</keyword>
<dbReference type="PANTHER" id="PTHR43133:SF63">
    <property type="entry name" value="RNA POLYMERASE SIGMA FACTOR FECI-RELATED"/>
    <property type="match status" value="1"/>
</dbReference>
<evidence type="ECO:0000259" key="5">
    <source>
        <dbReference type="Pfam" id="PF04542"/>
    </source>
</evidence>
<dbReference type="InterPro" id="IPR013324">
    <property type="entry name" value="RNA_pol_sigma_r3/r4-like"/>
</dbReference>
<dbReference type="InterPro" id="IPR007627">
    <property type="entry name" value="RNA_pol_sigma70_r2"/>
</dbReference>
<dbReference type="Proteomes" id="UP000243378">
    <property type="component" value="Unassembled WGS sequence"/>
</dbReference>
<dbReference type="STRING" id="640205.SAMN05216381_1996"/>
<gene>
    <name evidence="7" type="ORF">SAMN05216381_1996</name>
</gene>
<dbReference type="EMBL" id="FNBM01000003">
    <property type="protein sequence ID" value="SDF59296.1"/>
    <property type="molecule type" value="Genomic_DNA"/>
</dbReference>